<gene>
    <name evidence="1" type="ORF">P43SY_009081</name>
</gene>
<dbReference type="Proteomes" id="UP001209570">
    <property type="component" value="Unassembled WGS sequence"/>
</dbReference>
<reference evidence="1" key="1">
    <citation type="submission" date="2021-12" db="EMBL/GenBank/DDBJ databases">
        <title>Prjna785345.</title>
        <authorList>
            <person name="Rujirawat T."/>
            <person name="Krajaejun T."/>
        </authorList>
    </citation>
    <scope>NUCLEOTIDE SEQUENCE</scope>
    <source>
        <strain evidence="1">Pi057C3</strain>
    </source>
</reference>
<dbReference type="Gene3D" id="3.90.1720.10">
    <property type="entry name" value="endopeptidase domain like (from Nostoc punctiforme)"/>
    <property type="match status" value="1"/>
</dbReference>
<keyword evidence="2" id="KW-1185">Reference proteome</keyword>
<dbReference type="InterPro" id="IPR038765">
    <property type="entry name" value="Papain-like_cys_pep_sf"/>
</dbReference>
<evidence type="ECO:0000313" key="2">
    <source>
        <dbReference type="Proteomes" id="UP001209570"/>
    </source>
</evidence>
<dbReference type="EMBL" id="JAKCXM010000018">
    <property type="protein sequence ID" value="KAJ0407744.1"/>
    <property type="molecule type" value="Genomic_DNA"/>
</dbReference>
<proteinExistence type="predicted"/>
<comment type="caution">
    <text evidence="1">The sequence shown here is derived from an EMBL/GenBank/DDBJ whole genome shotgun (WGS) entry which is preliminary data.</text>
</comment>
<organism evidence="1 2">
    <name type="scientific">Pythium insidiosum</name>
    <name type="common">Pythiosis disease agent</name>
    <dbReference type="NCBI Taxonomy" id="114742"/>
    <lineage>
        <taxon>Eukaryota</taxon>
        <taxon>Sar</taxon>
        <taxon>Stramenopiles</taxon>
        <taxon>Oomycota</taxon>
        <taxon>Peronosporomycetes</taxon>
        <taxon>Pythiales</taxon>
        <taxon>Pythiaceae</taxon>
        <taxon>Pythium</taxon>
    </lineage>
</organism>
<evidence type="ECO:0000313" key="1">
    <source>
        <dbReference type="EMBL" id="KAJ0407744.1"/>
    </source>
</evidence>
<sequence>MAPPKDDVLSALVTSAARVLAPNSLQFDENELERASKEAREAATQAAKLVQPGDLIFITTQGFLYSVARFLANNEYDHVVVVLNASEVLHVGPPSSRVIQLERLLLPHRQPVVLRPSMSDDERARFVRCARQLIGTKYDVVRVYQLILRLTLQHLARRTPLRRLALDSRCSEQFRQALRRVRDEVKLDIVTHGSASFNDFTRIRQHHPDTLVRVPLPVLNFTLNPHRRPGKAYFREFVELMLRIRSGKLRWHLLEDTVLPRLRDVAGDVSPRLATPQRLQLVAYTVVFLVLLKRASIVRRVLLRAAQLLLLRYVIQQVLMHVKLDDMARAMVARL</sequence>
<dbReference type="AlphaFoldDB" id="A0AAD5MAA7"/>
<accession>A0AAD5MAA7</accession>
<protein>
    <submittedName>
        <fullName evidence="1">Uncharacterized protein</fullName>
    </submittedName>
</protein>
<dbReference type="SUPFAM" id="SSF54001">
    <property type="entry name" value="Cysteine proteinases"/>
    <property type="match status" value="1"/>
</dbReference>
<name>A0AAD5MAA7_PYTIN</name>